<feature type="compositionally biased region" description="Low complexity" evidence="1">
    <location>
        <begin position="99"/>
        <end position="113"/>
    </location>
</feature>
<organism evidence="2 3">
    <name type="scientific">Cryphonectria parasitica (strain ATCC 38755 / EP155)</name>
    <dbReference type="NCBI Taxonomy" id="660469"/>
    <lineage>
        <taxon>Eukaryota</taxon>
        <taxon>Fungi</taxon>
        <taxon>Dikarya</taxon>
        <taxon>Ascomycota</taxon>
        <taxon>Pezizomycotina</taxon>
        <taxon>Sordariomycetes</taxon>
        <taxon>Sordariomycetidae</taxon>
        <taxon>Diaporthales</taxon>
        <taxon>Cryphonectriaceae</taxon>
        <taxon>Cryphonectria-Endothia species complex</taxon>
        <taxon>Cryphonectria</taxon>
    </lineage>
</organism>
<dbReference type="Proteomes" id="UP000803844">
    <property type="component" value="Unassembled WGS sequence"/>
</dbReference>
<evidence type="ECO:0000313" key="3">
    <source>
        <dbReference type="Proteomes" id="UP000803844"/>
    </source>
</evidence>
<comment type="caution">
    <text evidence="2">The sequence shown here is derived from an EMBL/GenBank/DDBJ whole genome shotgun (WGS) entry which is preliminary data.</text>
</comment>
<dbReference type="AlphaFoldDB" id="A0A9P4Y3A2"/>
<gene>
    <name evidence="2" type="ORF">M406DRAFT_330016</name>
</gene>
<reference evidence="2" key="1">
    <citation type="journal article" date="2020" name="Phytopathology">
        <title>Genome sequence of the chestnut blight fungus Cryphonectria parasitica EP155: A fundamental resource for an archetypical invasive plant pathogen.</title>
        <authorList>
            <person name="Crouch J.A."/>
            <person name="Dawe A."/>
            <person name="Aerts A."/>
            <person name="Barry K."/>
            <person name="Churchill A.C.L."/>
            <person name="Grimwood J."/>
            <person name="Hillman B."/>
            <person name="Milgroom M.G."/>
            <person name="Pangilinan J."/>
            <person name="Smith M."/>
            <person name="Salamov A."/>
            <person name="Schmutz J."/>
            <person name="Yadav J."/>
            <person name="Grigoriev I.V."/>
            <person name="Nuss D."/>
        </authorList>
    </citation>
    <scope>NUCLEOTIDE SEQUENCE</scope>
    <source>
        <strain evidence="2">EP155</strain>
    </source>
</reference>
<dbReference type="GeneID" id="63837603"/>
<sequence>MCCAFEEHKRCQKCSKIWNRESHHIACARPLCRRDLNLSSMPPLVNTDTCLTCRMAKRREQEEMTRRPASNATTSTTATTVASEEAETDGSRSGGGSSSTGSRGSRGSSMGSRKLTPLFWDSKMNGFSDVWSFSGESSEDDGWDSVQF</sequence>
<protein>
    <submittedName>
        <fullName evidence="2">Uncharacterized protein</fullName>
    </submittedName>
</protein>
<dbReference type="EMBL" id="MU032347">
    <property type="protein sequence ID" value="KAF3766177.1"/>
    <property type="molecule type" value="Genomic_DNA"/>
</dbReference>
<keyword evidence="3" id="KW-1185">Reference proteome</keyword>
<evidence type="ECO:0000313" key="2">
    <source>
        <dbReference type="EMBL" id="KAF3766177.1"/>
    </source>
</evidence>
<feature type="compositionally biased region" description="Low complexity" evidence="1">
    <location>
        <begin position="69"/>
        <end position="83"/>
    </location>
</feature>
<feature type="region of interest" description="Disordered" evidence="1">
    <location>
        <begin position="59"/>
        <end position="114"/>
    </location>
</feature>
<name>A0A9P4Y3A2_CRYP1</name>
<accession>A0A9P4Y3A2</accession>
<evidence type="ECO:0000256" key="1">
    <source>
        <dbReference type="SAM" id="MobiDB-lite"/>
    </source>
</evidence>
<dbReference type="RefSeq" id="XP_040777138.1">
    <property type="nucleotide sequence ID" value="XM_040920474.1"/>
</dbReference>
<proteinExistence type="predicted"/>